<proteinExistence type="predicted"/>
<accession>A0A438CK38</accession>
<organism evidence="2 3">
    <name type="scientific">Vitis vinifera</name>
    <name type="common">Grape</name>
    <dbReference type="NCBI Taxonomy" id="29760"/>
    <lineage>
        <taxon>Eukaryota</taxon>
        <taxon>Viridiplantae</taxon>
        <taxon>Streptophyta</taxon>
        <taxon>Embryophyta</taxon>
        <taxon>Tracheophyta</taxon>
        <taxon>Spermatophyta</taxon>
        <taxon>Magnoliopsida</taxon>
        <taxon>eudicotyledons</taxon>
        <taxon>Gunneridae</taxon>
        <taxon>Pentapetalae</taxon>
        <taxon>rosids</taxon>
        <taxon>Vitales</taxon>
        <taxon>Vitaceae</taxon>
        <taxon>Viteae</taxon>
        <taxon>Vitis</taxon>
    </lineage>
</organism>
<sequence length="66" mass="7420">MIFGWKGSFSERGGKKRKKGSSVGLLEGEVWRKGRNFGLRRDLSGSYPLLKCGFCISVVWLHLSCL</sequence>
<dbReference type="EMBL" id="QGNW01002192">
    <property type="protein sequence ID" value="RVW23549.1"/>
    <property type="molecule type" value="Genomic_DNA"/>
</dbReference>
<evidence type="ECO:0000313" key="2">
    <source>
        <dbReference type="EMBL" id="RVW23549.1"/>
    </source>
</evidence>
<evidence type="ECO:0000313" key="3">
    <source>
        <dbReference type="Proteomes" id="UP000288805"/>
    </source>
</evidence>
<dbReference type="AlphaFoldDB" id="A0A438CK38"/>
<comment type="caution">
    <text evidence="2">The sequence shown here is derived from an EMBL/GenBank/DDBJ whole genome shotgun (WGS) entry which is preliminary data.</text>
</comment>
<feature type="compositionally biased region" description="Low complexity" evidence="1">
    <location>
        <begin position="1"/>
        <end position="11"/>
    </location>
</feature>
<reference evidence="2 3" key="1">
    <citation type="journal article" date="2018" name="PLoS Genet.">
        <title>Population sequencing reveals clonal diversity and ancestral inbreeding in the grapevine cultivar Chardonnay.</title>
        <authorList>
            <person name="Roach M.J."/>
            <person name="Johnson D.L."/>
            <person name="Bohlmann J."/>
            <person name="van Vuuren H.J."/>
            <person name="Jones S.J."/>
            <person name="Pretorius I.S."/>
            <person name="Schmidt S.A."/>
            <person name="Borneman A.R."/>
        </authorList>
    </citation>
    <scope>NUCLEOTIDE SEQUENCE [LARGE SCALE GENOMIC DNA]</scope>
    <source>
        <strain evidence="3">cv. Chardonnay</strain>
        <tissue evidence="2">Leaf</tissue>
    </source>
</reference>
<gene>
    <name evidence="2" type="ORF">CK203_091476</name>
</gene>
<dbReference type="Proteomes" id="UP000288805">
    <property type="component" value="Unassembled WGS sequence"/>
</dbReference>
<protein>
    <submittedName>
        <fullName evidence="2">Uncharacterized protein</fullName>
    </submittedName>
</protein>
<evidence type="ECO:0000256" key="1">
    <source>
        <dbReference type="SAM" id="MobiDB-lite"/>
    </source>
</evidence>
<feature type="region of interest" description="Disordered" evidence="1">
    <location>
        <begin position="1"/>
        <end position="22"/>
    </location>
</feature>
<name>A0A438CK38_VITVI</name>